<dbReference type="GO" id="GO:0046872">
    <property type="term" value="F:metal ion binding"/>
    <property type="evidence" value="ECO:0007669"/>
    <property type="project" value="UniProtKB-KW"/>
</dbReference>
<feature type="compositionally biased region" description="Low complexity" evidence="12">
    <location>
        <begin position="378"/>
        <end position="389"/>
    </location>
</feature>
<dbReference type="InterPro" id="IPR012763">
    <property type="entry name" value="DNA_pol_III_sug/sutau_N"/>
</dbReference>
<keyword evidence="3 14" id="KW-0808">Transferase</keyword>
<dbReference type="Gene3D" id="3.40.50.300">
    <property type="entry name" value="P-loop containing nucleotide triphosphate hydrolases"/>
    <property type="match status" value="1"/>
</dbReference>
<dbReference type="InterPro" id="IPR045085">
    <property type="entry name" value="HLD_clamp_pol_III_gamma_tau"/>
</dbReference>
<evidence type="ECO:0000259" key="13">
    <source>
        <dbReference type="SMART" id="SM00382"/>
    </source>
</evidence>
<dbReference type="NCBIfam" id="TIGR02397">
    <property type="entry name" value="dnaX_nterm"/>
    <property type="match status" value="1"/>
</dbReference>
<dbReference type="InterPro" id="IPR050238">
    <property type="entry name" value="DNA_Rep/Repair_Clamp_Loader"/>
</dbReference>
<dbReference type="CDD" id="cd18137">
    <property type="entry name" value="HLD_clamp_pol_III_gamma_tau"/>
    <property type="match status" value="1"/>
</dbReference>
<dbReference type="Gene3D" id="1.10.8.60">
    <property type="match status" value="1"/>
</dbReference>
<dbReference type="FunFam" id="1.10.8.60:FF:000013">
    <property type="entry name" value="DNA polymerase III subunit gamma/tau"/>
    <property type="match status" value="1"/>
</dbReference>
<gene>
    <name evidence="14" type="ORF">DWY25_14150</name>
</gene>
<keyword evidence="6" id="KW-0479">Metal-binding</keyword>
<reference evidence="14 15" key="1">
    <citation type="submission" date="2018-08" db="EMBL/GenBank/DDBJ databases">
        <title>A genome reference for cultivated species of the human gut microbiota.</title>
        <authorList>
            <person name="Zou Y."/>
            <person name="Xue W."/>
            <person name="Luo G."/>
        </authorList>
    </citation>
    <scope>NUCLEOTIDE SEQUENCE [LARGE SCALE GENOMIC DNA]</scope>
    <source>
        <strain evidence="14 15">AF24-29</strain>
    </source>
</reference>
<evidence type="ECO:0000256" key="8">
    <source>
        <dbReference type="ARBA" id="ARBA00022833"/>
    </source>
</evidence>
<dbReference type="GO" id="GO:0003677">
    <property type="term" value="F:DNA binding"/>
    <property type="evidence" value="ECO:0007669"/>
    <property type="project" value="InterPro"/>
</dbReference>
<dbReference type="NCBIfam" id="TIGR00678">
    <property type="entry name" value="holB"/>
    <property type="match status" value="1"/>
</dbReference>
<comment type="catalytic activity">
    <reaction evidence="11">
        <text>DNA(n) + a 2'-deoxyribonucleoside 5'-triphosphate = DNA(n+1) + diphosphate</text>
        <dbReference type="Rhea" id="RHEA:22508"/>
        <dbReference type="Rhea" id="RHEA-COMP:17339"/>
        <dbReference type="Rhea" id="RHEA-COMP:17340"/>
        <dbReference type="ChEBI" id="CHEBI:33019"/>
        <dbReference type="ChEBI" id="CHEBI:61560"/>
        <dbReference type="ChEBI" id="CHEBI:173112"/>
        <dbReference type="EC" id="2.7.7.7"/>
    </reaction>
</comment>
<dbReference type="EC" id="2.7.7.7" evidence="2"/>
<comment type="caution">
    <text evidence="14">The sequence shown here is derived from an EMBL/GenBank/DDBJ whole genome shotgun (WGS) entry which is preliminary data.</text>
</comment>
<dbReference type="InterPro" id="IPR022754">
    <property type="entry name" value="DNA_pol_III_gamma-3"/>
</dbReference>
<dbReference type="PANTHER" id="PTHR11669:SF0">
    <property type="entry name" value="PROTEIN STICHEL-LIKE 2"/>
    <property type="match status" value="1"/>
</dbReference>
<protein>
    <recommendedName>
        <fullName evidence="2">DNA-directed DNA polymerase</fullName>
        <ecNumber evidence="2">2.7.7.7</ecNumber>
    </recommendedName>
</protein>
<dbReference type="InterPro" id="IPR004622">
    <property type="entry name" value="DNA_pol_HolB"/>
</dbReference>
<dbReference type="Pfam" id="PF13177">
    <property type="entry name" value="DNA_pol3_delta2"/>
    <property type="match status" value="1"/>
</dbReference>
<name>A0A412FQ47_9FIRM</name>
<dbReference type="AlphaFoldDB" id="A0A412FQ47"/>
<dbReference type="SUPFAM" id="SSF52540">
    <property type="entry name" value="P-loop containing nucleoside triphosphate hydrolases"/>
    <property type="match status" value="1"/>
</dbReference>
<feature type="region of interest" description="Disordered" evidence="12">
    <location>
        <begin position="378"/>
        <end position="404"/>
    </location>
</feature>
<comment type="similarity">
    <text evidence="1">Belongs to the DnaX/STICHEL family.</text>
</comment>
<keyword evidence="5" id="KW-0235">DNA replication</keyword>
<dbReference type="RefSeq" id="WP_117895786.1">
    <property type="nucleotide sequence ID" value="NZ_CABJCV010000021.1"/>
</dbReference>
<dbReference type="InterPro" id="IPR001270">
    <property type="entry name" value="ClpA/B"/>
</dbReference>
<evidence type="ECO:0000256" key="1">
    <source>
        <dbReference type="ARBA" id="ARBA00006360"/>
    </source>
</evidence>
<feature type="domain" description="AAA+ ATPase" evidence="13">
    <location>
        <begin position="37"/>
        <end position="178"/>
    </location>
</feature>
<dbReference type="FunFam" id="3.40.50.300:FF:000014">
    <property type="entry name" value="DNA polymerase III subunit gamma/tau"/>
    <property type="match status" value="1"/>
</dbReference>
<keyword evidence="8" id="KW-0862">Zinc</keyword>
<evidence type="ECO:0000256" key="7">
    <source>
        <dbReference type="ARBA" id="ARBA00022741"/>
    </source>
</evidence>
<evidence type="ECO:0000256" key="3">
    <source>
        <dbReference type="ARBA" id="ARBA00022679"/>
    </source>
</evidence>
<dbReference type="GO" id="GO:0003887">
    <property type="term" value="F:DNA-directed DNA polymerase activity"/>
    <property type="evidence" value="ECO:0007669"/>
    <property type="project" value="UniProtKB-KW"/>
</dbReference>
<evidence type="ECO:0000256" key="6">
    <source>
        <dbReference type="ARBA" id="ARBA00022723"/>
    </source>
</evidence>
<evidence type="ECO:0000256" key="4">
    <source>
        <dbReference type="ARBA" id="ARBA00022695"/>
    </source>
</evidence>
<dbReference type="InterPro" id="IPR003593">
    <property type="entry name" value="AAA+_ATPase"/>
</dbReference>
<dbReference type="Pfam" id="PF12169">
    <property type="entry name" value="DNA_pol3_gamma3"/>
    <property type="match status" value="1"/>
</dbReference>
<evidence type="ECO:0000256" key="12">
    <source>
        <dbReference type="SAM" id="MobiDB-lite"/>
    </source>
</evidence>
<keyword evidence="9" id="KW-0067">ATP-binding</keyword>
<dbReference type="GeneID" id="83016540"/>
<dbReference type="SMART" id="SM00382">
    <property type="entry name" value="AAA"/>
    <property type="match status" value="1"/>
</dbReference>
<sequence length="613" mass="68919">MSYKALYRTYRPSSFEEVVGQQHIVTTLKNAVKQNKIAHAYLFCGPRGTGKTTIAKLLAKAVNCEDQQNAPCNQCRSCLAIQQGNHPDIVEIDAASNNGVDEVRELIEKVKYAPLEGRYKVYIIDEVHMMSSGAFNALLKTLEEPPSHVIFILATTEPQKVLPTIISRCQRYDFSKVGQNEIITRVRCVLEQEHIECEDEALRLVAQLADGGMRDALSIMDQCIAYAQNHITAAHVNEIYGITTVSEKIEMLQWIFQHQAQSLLEKIRVLNEKGVDIKRLTSDLIEILKECVIFIYTQDVTLLNKINETEANAIINGKSSRDLLALIDILMETLEKYRTASSAASYFEVAVLKMMAELDQSQRTAAVIPPVYSQPAAAPSIPASPQASAGKPQPEVQSESTLMPEEVDLTEDTLPLEMMSPLPAPPEETGRVIQEKPVEVHPEFEIQPLDYEFVMQLLAGANKEMRMKDENQWKLIDQKCRDRDLNCARIANLLRNGRIVACGENYILICVSYQALANQINDPAMKSQINRFCYENLEIRKQLFAITQEQFKIETNDFLARSRSGTLPEPAHVAPVEICEEAGNAEKTEPEQGVVEKLYDLFGTENVEIIEEE</sequence>
<dbReference type="GO" id="GO:0005524">
    <property type="term" value="F:ATP binding"/>
    <property type="evidence" value="ECO:0007669"/>
    <property type="project" value="UniProtKB-KW"/>
</dbReference>
<keyword evidence="7" id="KW-0547">Nucleotide-binding</keyword>
<evidence type="ECO:0000256" key="11">
    <source>
        <dbReference type="ARBA" id="ARBA00049244"/>
    </source>
</evidence>
<evidence type="ECO:0000256" key="2">
    <source>
        <dbReference type="ARBA" id="ARBA00012417"/>
    </source>
</evidence>
<dbReference type="Proteomes" id="UP000284178">
    <property type="component" value="Unassembled WGS sequence"/>
</dbReference>
<evidence type="ECO:0000256" key="10">
    <source>
        <dbReference type="ARBA" id="ARBA00022932"/>
    </source>
</evidence>
<evidence type="ECO:0000256" key="5">
    <source>
        <dbReference type="ARBA" id="ARBA00022705"/>
    </source>
</evidence>
<dbReference type="Gene3D" id="1.20.272.10">
    <property type="match status" value="1"/>
</dbReference>
<organism evidence="14 15">
    <name type="scientific">Holdemania filiformis</name>
    <dbReference type="NCBI Taxonomy" id="61171"/>
    <lineage>
        <taxon>Bacteria</taxon>
        <taxon>Bacillati</taxon>
        <taxon>Bacillota</taxon>
        <taxon>Erysipelotrichia</taxon>
        <taxon>Erysipelotrichales</taxon>
        <taxon>Erysipelotrichaceae</taxon>
        <taxon>Holdemania</taxon>
    </lineage>
</organism>
<evidence type="ECO:0000313" key="15">
    <source>
        <dbReference type="Proteomes" id="UP000284178"/>
    </source>
</evidence>
<evidence type="ECO:0000256" key="9">
    <source>
        <dbReference type="ARBA" id="ARBA00022840"/>
    </source>
</evidence>
<dbReference type="GO" id="GO:0009360">
    <property type="term" value="C:DNA polymerase III complex"/>
    <property type="evidence" value="ECO:0007669"/>
    <property type="project" value="InterPro"/>
</dbReference>
<dbReference type="GO" id="GO:0006261">
    <property type="term" value="P:DNA-templated DNA replication"/>
    <property type="evidence" value="ECO:0007669"/>
    <property type="project" value="TreeGrafter"/>
</dbReference>
<dbReference type="CDD" id="cd00009">
    <property type="entry name" value="AAA"/>
    <property type="match status" value="1"/>
</dbReference>
<dbReference type="SUPFAM" id="SSF48019">
    <property type="entry name" value="post-AAA+ oligomerization domain-like"/>
    <property type="match status" value="1"/>
</dbReference>
<keyword evidence="10" id="KW-0239">DNA-directed DNA polymerase</keyword>
<proteinExistence type="inferred from homology"/>
<evidence type="ECO:0000313" key="14">
    <source>
        <dbReference type="EMBL" id="RGR70280.1"/>
    </source>
</evidence>
<dbReference type="InterPro" id="IPR008921">
    <property type="entry name" value="DNA_pol3_clamp-load_cplx_C"/>
</dbReference>
<dbReference type="PRINTS" id="PR00300">
    <property type="entry name" value="CLPPROTEASEA"/>
</dbReference>
<dbReference type="EMBL" id="QRUP01000021">
    <property type="protein sequence ID" value="RGR70280.1"/>
    <property type="molecule type" value="Genomic_DNA"/>
</dbReference>
<dbReference type="PANTHER" id="PTHR11669">
    <property type="entry name" value="REPLICATION FACTOR C / DNA POLYMERASE III GAMMA-TAU SUBUNIT"/>
    <property type="match status" value="1"/>
</dbReference>
<keyword evidence="4 14" id="KW-0548">Nucleotidyltransferase</keyword>
<dbReference type="GO" id="GO:0008408">
    <property type="term" value="F:3'-5' exonuclease activity"/>
    <property type="evidence" value="ECO:0007669"/>
    <property type="project" value="InterPro"/>
</dbReference>
<dbReference type="Pfam" id="PF22608">
    <property type="entry name" value="DNAX_ATPase_lid"/>
    <property type="match status" value="1"/>
</dbReference>
<dbReference type="InterPro" id="IPR027417">
    <property type="entry name" value="P-loop_NTPase"/>
</dbReference>
<dbReference type="NCBIfam" id="NF004046">
    <property type="entry name" value="PRK05563.1"/>
    <property type="match status" value="1"/>
</dbReference>
<keyword evidence="15" id="KW-1185">Reference proteome</keyword>
<accession>A0A412FQ47</accession>